<dbReference type="EMBL" id="JACLCP010000001">
    <property type="protein sequence ID" value="MBC2844743.1"/>
    <property type="molecule type" value="Genomic_DNA"/>
</dbReference>
<evidence type="ECO:0000256" key="1">
    <source>
        <dbReference type="SAM" id="SignalP"/>
    </source>
</evidence>
<feature type="signal peptide" evidence="1">
    <location>
        <begin position="1"/>
        <end position="21"/>
    </location>
</feature>
<dbReference type="AlphaFoldDB" id="A0A842ISJ4"/>
<protein>
    <submittedName>
        <fullName evidence="2">Uncharacterized protein</fullName>
    </submittedName>
</protein>
<accession>A0A842ISJ4</accession>
<keyword evidence="3" id="KW-1185">Reference proteome</keyword>
<organism evidence="2 3">
    <name type="scientific">Winogradskyella flava</name>
    <dbReference type="NCBI Taxonomy" id="1884876"/>
    <lineage>
        <taxon>Bacteria</taxon>
        <taxon>Pseudomonadati</taxon>
        <taxon>Bacteroidota</taxon>
        <taxon>Flavobacteriia</taxon>
        <taxon>Flavobacteriales</taxon>
        <taxon>Flavobacteriaceae</taxon>
        <taxon>Winogradskyella</taxon>
    </lineage>
</organism>
<gene>
    <name evidence="2" type="ORF">H7F21_06525</name>
</gene>
<evidence type="ECO:0000313" key="3">
    <source>
        <dbReference type="Proteomes" id="UP000533900"/>
    </source>
</evidence>
<comment type="caution">
    <text evidence="2">The sequence shown here is derived from an EMBL/GenBank/DDBJ whole genome shotgun (WGS) entry which is preliminary data.</text>
</comment>
<dbReference type="PROSITE" id="PS51257">
    <property type="entry name" value="PROKAR_LIPOPROTEIN"/>
    <property type="match status" value="1"/>
</dbReference>
<sequence>MKNLFKISLLIFLFASILACSDDDGPNLNAEVTIGNVIFDNGDDFNGDVDGDFTGDGGSVTRTFNWQNSFSRADYNADITATADGIFNMVVEDADGTIVLDRSLNGAEELDSFSGETISGTPGIWSVIITLTDFNGDGSFSLSEED</sequence>
<feature type="chain" id="PRO_5032374554" evidence="1">
    <location>
        <begin position="22"/>
        <end position="146"/>
    </location>
</feature>
<keyword evidence="1" id="KW-0732">Signal</keyword>
<name>A0A842ISJ4_9FLAO</name>
<reference evidence="2" key="1">
    <citation type="submission" date="2020-08" db="EMBL/GenBank/DDBJ databases">
        <title>Winogradskyella ouciana sp. nov., isolated from the hadal seawater of the Mariana Trench.</title>
        <authorList>
            <person name="He X."/>
        </authorList>
    </citation>
    <scope>NUCLEOTIDE SEQUENCE [LARGE SCALE GENOMIC DNA]</scope>
    <source>
        <strain evidence="2">KCTC 52348</strain>
    </source>
</reference>
<dbReference type="Proteomes" id="UP000533900">
    <property type="component" value="Unassembled WGS sequence"/>
</dbReference>
<proteinExistence type="predicted"/>
<evidence type="ECO:0000313" key="2">
    <source>
        <dbReference type="EMBL" id="MBC2844743.1"/>
    </source>
</evidence>